<sequence length="244" mass="25163">MDLTGEYRIGAPREAVWAALNNPEVLRASIAGCDELTRVSDTEFTARVTAKIGPVKASFGGKITLSDIDPPRGYTITGEGQGGAAGFAKGSAKVQLESQEEGRATLLKYAVIAQIGGKLAQIGSRLVEGSAKKMADEFFAAFTEQVHATMTAPTAIPAGAILTDTIPGSAGAAEQTSSDHAPLDRALDRLTPDDLQAAAEAAAAPMPSDLPAAEGRSSELSKPLIILGSIVVALIVVILALSYF</sequence>
<keyword evidence="1" id="KW-0472">Membrane</keyword>
<dbReference type="PANTHER" id="PTHR38588">
    <property type="entry name" value="BLL0334 PROTEIN"/>
    <property type="match status" value="1"/>
</dbReference>
<dbReference type="CDD" id="cd05018">
    <property type="entry name" value="CoxG"/>
    <property type="match status" value="1"/>
</dbReference>
<dbReference type="Proteomes" id="UP001279642">
    <property type="component" value="Unassembled WGS sequence"/>
</dbReference>
<dbReference type="PANTHER" id="PTHR38588:SF1">
    <property type="entry name" value="BLL0334 PROTEIN"/>
    <property type="match status" value="1"/>
</dbReference>
<dbReference type="EMBL" id="JAXCLW010000002">
    <property type="protein sequence ID" value="MDY0882508.1"/>
    <property type="molecule type" value="Genomic_DNA"/>
</dbReference>
<dbReference type="InterPro" id="IPR023393">
    <property type="entry name" value="START-like_dom_sf"/>
</dbReference>
<reference evidence="2 3" key="1">
    <citation type="journal article" date="2016" name="Antonie Van Leeuwenhoek">
        <title>Dongia soli sp. nov., isolated from soil from Dokdo, Korea.</title>
        <authorList>
            <person name="Kim D.U."/>
            <person name="Lee H."/>
            <person name="Kim H."/>
            <person name="Kim S.G."/>
            <person name="Ka J.O."/>
        </authorList>
    </citation>
    <scope>NUCLEOTIDE SEQUENCE [LARGE SCALE GENOMIC DNA]</scope>
    <source>
        <strain evidence="2 3">D78</strain>
    </source>
</reference>
<proteinExistence type="predicted"/>
<feature type="transmembrane region" description="Helical" evidence="1">
    <location>
        <begin position="224"/>
        <end position="243"/>
    </location>
</feature>
<keyword evidence="1" id="KW-1133">Transmembrane helix</keyword>
<gene>
    <name evidence="2" type="ORF">SMD27_06615</name>
</gene>
<keyword evidence="3" id="KW-1185">Reference proteome</keyword>
<dbReference type="InterPro" id="IPR010419">
    <property type="entry name" value="CO_DH_gsu"/>
</dbReference>
<comment type="caution">
    <text evidence="2">The sequence shown here is derived from an EMBL/GenBank/DDBJ whole genome shotgun (WGS) entry which is preliminary data.</text>
</comment>
<dbReference type="Pfam" id="PF06240">
    <property type="entry name" value="COXG"/>
    <property type="match status" value="1"/>
</dbReference>
<dbReference type="Gene3D" id="3.30.530.20">
    <property type="match status" value="1"/>
</dbReference>
<protein>
    <submittedName>
        <fullName evidence="2">Carbon monoxide dehydrogenase subunit G</fullName>
    </submittedName>
</protein>
<evidence type="ECO:0000313" key="2">
    <source>
        <dbReference type="EMBL" id="MDY0882508.1"/>
    </source>
</evidence>
<keyword evidence="1" id="KW-0812">Transmembrane</keyword>
<organism evidence="2 3">
    <name type="scientific">Dongia soli</name>
    <dbReference type="NCBI Taxonomy" id="600628"/>
    <lineage>
        <taxon>Bacteria</taxon>
        <taxon>Pseudomonadati</taxon>
        <taxon>Pseudomonadota</taxon>
        <taxon>Alphaproteobacteria</taxon>
        <taxon>Rhodospirillales</taxon>
        <taxon>Dongiaceae</taxon>
        <taxon>Dongia</taxon>
    </lineage>
</organism>
<evidence type="ECO:0000256" key="1">
    <source>
        <dbReference type="SAM" id="Phobius"/>
    </source>
</evidence>
<accession>A0ABU5E870</accession>
<name>A0ABU5E870_9PROT</name>
<dbReference type="SUPFAM" id="SSF55961">
    <property type="entry name" value="Bet v1-like"/>
    <property type="match status" value="1"/>
</dbReference>
<dbReference type="RefSeq" id="WP_320507582.1">
    <property type="nucleotide sequence ID" value="NZ_JAXCLW010000002.1"/>
</dbReference>
<evidence type="ECO:0000313" key="3">
    <source>
        <dbReference type="Proteomes" id="UP001279642"/>
    </source>
</evidence>